<name>A0A0S7BDH0_9CHLR</name>
<dbReference type="PANTHER" id="PTHR30154:SF34">
    <property type="entry name" value="TRANSCRIPTIONAL REGULATOR AZLB"/>
    <property type="match status" value="1"/>
</dbReference>
<dbReference type="OrthoDB" id="529868at2"/>
<evidence type="ECO:0000256" key="2">
    <source>
        <dbReference type="ARBA" id="ARBA00023125"/>
    </source>
</evidence>
<dbReference type="GO" id="GO:0043200">
    <property type="term" value="P:response to amino acid"/>
    <property type="evidence" value="ECO:0007669"/>
    <property type="project" value="TreeGrafter"/>
</dbReference>
<gene>
    <name evidence="5" type="ORF">LARV_03615</name>
</gene>
<keyword evidence="1" id="KW-0805">Transcription regulation</keyword>
<dbReference type="RefSeq" id="WP_075074968.1">
    <property type="nucleotide sequence ID" value="NZ_DF967972.1"/>
</dbReference>
<keyword evidence="2" id="KW-0238">DNA-binding</keyword>
<dbReference type="EMBL" id="DF967972">
    <property type="protein sequence ID" value="GAP15822.1"/>
    <property type="molecule type" value="Genomic_DNA"/>
</dbReference>
<dbReference type="Proteomes" id="UP000055060">
    <property type="component" value="Unassembled WGS sequence"/>
</dbReference>
<dbReference type="PANTHER" id="PTHR30154">
    <property type="entry name" value="LEUCINE-RESPONSIVE REGULATORY PROTEIN"/>
    <property type="match status" value="1"/>
</dbReference>
<dbReference type="Pfam" id="PF13404">
    <property type="entry name" value="HTH_AsnC-type"/>
    <property type="match status" value="1"/>
</dbReference>
<dbReference type="SMART" id="SM00344">
    <property type="entry name" value="HTH_ASNC"/>
    <property type="match status" value="1"/>
</dbReference>
<organism evidence="5">
    <name type="scientific">Longilinea arvoryzae</name>
    <dbReference type="NCBI Taxonomy" id="360412"/>
    <lineage>
        <taxon>Bacteria</taxon>
        <taxon>Bacillati</taxon>
        <taxon>Chloroflexota</taxon>
        <taxon>Anaerolineae</taxon>
        <taxon>Anaerolineales</taxon>
        <taxon>Anaerolineaceae</taxon>
        <taxon>Longilinea</taxon>
    </lineage>
</organism>
<reference evidence="5" key="1">
    <citation type="submission" date="2015-07" db="EMBL/GenBank/DDBJ databases">
        <title>Draft Genome Sequences of Anaerolinea thermolimosa IMO-1, Bellilinea caldifistulae GOMI-1, Leptolinea tardivitalis YMTK-2, Levilinea saccharolytica KIBI-1,Longilinea arvoryzae KOME-1, Previously Described as Members of the Anaerolineaceae (Chloroflexi).</title>
        <authorList>
            <person name="Sekiguchi Y."/>
            <person name="Ohashi A."/>
            <person name="Matsuura N."/>
            <person name="Tourlousse M.D."/>
        </authorList>
    </citation>
    <scope>NUCLEOTIDE SEQUENCE [LARGE SCALE GENOMIC DNA]</scope>
    <source>
        <strain evidence="5">KOME-1</strain>
    </source>
</reference>
<dbReference type="InterPro" id="IPR000485">
    <property type="entry name" value="AsnC-type_HTH_dom"/>
</dbReference>
<evidence type="ECO:0000256" key="3">
    <source>
        <dbReference type="ARBA" id="ARBA00023163"/>
    </source>
</evidence>
<dbReference type="GO" id="GO:0043565">
    <property type="term" value="F:sequence-specific DNA binding"/>
    <property type="evidence" value="ECO:0007669"/>
    <property type="project" value="InterPro"/>
</dbReference>
<dbReference type="SUPFAM" id="SSF54909">
    <property type="entry name" value="Dimeric alpha+beta barrel"/>
    <property type="match status" value="1"/>
</dbReference>
<evidence type="ECO:0000256" key="1">
    <source>
        <dbReference type="ARBA" id="ARBA00023015"/>
    </source>
</evidence>
<evidence type="ECO:0000313" key="6">
    <source>
        <dbReference type="Proteomes" id="UP000055060"/>
    </source>
</evidence>
<dbReference type="SUPFAM" id="SSF46785">
    <property type="entry name" value="Winged helix' DNA-binding domain"/>
    <property type="match status" value="1"/>
</dbReference>
<keyword evidence="6" id="KW-1185">Reference proteome</keyword>
<dbReference type="Gene3D" id="3.30.70.920">
    <property type="match status" value="1"/>
</dbReference>
<dbReference type="AlphaFoldDB" id="A0A0S7BDH0"/>
<dbReference type="InterPro" id="IPR036388">
    <property type="entry name" value="WH-like_DNA-bd_sf"/>
</dbReference>
<feature type="domain" description="HTH asnC-type" evidence="4">
    <location>
        <begin position="5"/>
        <end position="66"/>
    </location>
</feature>
<dbReference type="Gene3D" id="1.10.10.10">
    <property type="entry name" value="Winged helix-like DNA-binding domain superfamily/Winged helix DNA-binding domain"/>
    <property type="match status" value="1"/>
</dbReference>
<proteinExistence type="predicted"/>
<dbReference type="STRING" id="360412.LARV_03615"/>
<dbReference type="InterPro" id="IPR036390">
    <property type="entry name" value="WH_DNA-bd_sf"/>
</dbReference>
<dbReference type="PRINTS" id="PR00033">
    <property type="entry name" value="HTHASNC"/>
</dbReference>
<dbReference type="InterPro" id="IPR019887">
    <property type="entry name" value="Tscrpt_reg_AsnC/Lrp_C"/>
</dbReference>
<protein>
    <submittedName>
        <fullName evidence="5">Transcriptional regulator, AsnC family</fullName>
    </submittedName>
</protein>
<keyword evidence="3" id="KW-0804">Transcription</keyword>
<evidence type="ECO:0000259" key="4">
    <source>
        <dbReference type="PROSITE" id="PS50956"/>
    </source>
</evidence>
<dbReference type="GO" id="GO:0005829">
    <property type="term" value="C:cytosol"/>
    <property type="evidence" value="ECO:0007669"/>
    <property type="project" value="TreeGrafter"/>
</dbReference>
<dbReference type="PROSITE" id="PS50956">
    <property type="entry name" value="HTH_ASNC_2"/>
    <property type="match status" value="1"/>
</dbReference>
<dbReference type="InterPro" id="IPR019888">
    <property type="entry name" value="Tscrpt_reg_AsnC-like"/>
</dbReference>
<dbReference type="Pfam" id="PF01037">
    <property type="entry name" value="AsnC_trans_reg"/>
    <property type="match status" value="1"/>
</dbReference>
<sequence length="160" mass="17882">MITKLDRIDKQILDLLTEDGRMSCAVIARRVGKISERAVRYRLERMLAEKVFVVSAVIDPAVIGYPVIADVFVEIEPGLVNEVANRLATFDQVTYVACSTGDRDISIQVVARDNRELYDFVSNVLGRITGVRRTTTSIVPFIVKDDARWRIPDALVNGDA</sequence>
<evidence type="ECO:0000313" key="5">
    <source>
        <dbReference type="EMBL" id="GAP15822.1"/>
    </source>
</evidence>
<accession>A0A0S7BDH0</accession>
<dbReference type="InterPro" id="IPR011008">
    <property type="entry name" value="Dimeric_a/b-barrel"/>
</dbReference>